<evidence type="ECO:0000256" key="4">
    <source>
        <dbReference type="ARBA" id="ARBA00022723"/>
    </source>
</evidence>
<dbReference type="Proteomes" id="UP000639775">
    <property type="component" value="Unassembled WGS sequence"/>
</dbReference>
<dbReference type="EC" id="3.1.2.6" evidence="7"/>
<dbReference type="GO" id="GO:0019243">
    <property type="term" value="P:methylglyoxal catabolic process to D-lactate via S-lactoyl-glutathione"/>
    <property type="evidence" value="ECO:0007669"/>
    <property type="project" value="UniProtKB-UniRule"/>
</dbReference>
<comment type="subunit">
    <text evidence="7">Monomer.</text>
</comment>
<dbReference type="PANTHER" id="PTHR43705">
    <property type="entry name" value="HYDROXYACYLGLUTATHIONE HYDROLASE"/>
    <property type="match status" value="1"/>
</dbReference>
<dbReference type="InterPro" id="IPR036866">
    <property type="entry name" value="RibonucZ/Hydroxyglut_hydro"/>
</dbReference>
<evidence type="ECO:0000313" key="10">
    <source>
        <dbReference type="Proteomes" id="UP000639775"/>
    </source>
</evidence>
<comment type="cofactor">
    <cofactor evidence="7">
        <name>Zn(2+)</name>
        <dbReference type="ChEBI" id="CHEBI:29105"/>
    </cofactor>
    <text evidence="7">Binds 2 Zn(2+) ions per subunit.</text>
</comment>
<dbReference type="SUPFAM" id="SSF56281">
    <property type="entry name" value="Metallo-hydrolase/oxidoreductase"/>
    <property type="match status" value="1"/>
</dbReference>
<evidence type="ECO:0000256" key="1">
    <source>
        <dbReference type="ARBA" id="ARBA00001623"/>
    </source>
</evidence>
<comment type="pathway">
    <text evidence="2 7">Secondary metabolite metabolism; methylglyoxal degradation; (R)-lactate from methylglyoxal: step 2/2.</text>
</comment>
<dbReference type="InterPro" id="IPR017782">
    <property type="entry name" value="Hydroxyacylglutathione_Hdrlase"/>
</dbReference>
<evidence type="ECO:0000256" key="6">
    <source>
        <dbReference type="ARBA" id="ARBA00022833"/>
    </source>
</evidence>
<evidence type="ECO:0000256" key="5">
    <source>
        <dbReference type="ARBA" id="ARBA00022801"/>
    </source>
</evidence>
<comment type="function">
    <text evidence="7">Thiolesterase that catalyzes the hydrolysis of S-D-lactoyl-glutathione to form glutathione and D-lactic acid.</text>
</comment>
<feature type="binding site" evidence="7">
    <location>
        <position position="144"/>
    </location>
    <ligand>
        <name>Zn(2+)</name>
        <dbReference type="ChEBI" id="CHEBI:29105"/>
        <label>1</label>
    </ligand>
</feature>
<dbReference type="InterPro" id="IPR001279">
    <property type="entry name" value="Metallo-B-lactamas"/>
</dbReference>
<feature type="binding site" evidence="7">
    <location>
        <position position="67"/>
    </location>
    <ligand>
        <name>Zn(2+)</name>
        <dbReference type="ChEBI" id="CHEBI:29105"/>
        <label>1</label>
    </ligand>
</feature>
<feature type="binding site" evidence="7">
    <location>
        <position position="72"/>
    </location>
    <ligand>
        <name>Zn(2+)</name>
        <dbReference type="ChEBI" id="CHEBI:29105"/>
        <label>2</label>
    </ligand>
</feature>
<dbReference type="InterPro" id="IPR032282">
    <property type="entry name" value="HAGH_C"/>
</dbReference>
<dbReference type="SMART" id="SM00849">
    <property type="entry name" value="Lactamase_B"/>
    <property type="match status" value="1"/>
</dbReference>
<dbReference type="PANTHER" id="PTHR43705:SF1">
    <property type="entry name" value="HYDROXYACYLGLUTATHIONE HYDROLASE GLOB"/>
    <property type="match status" value="1"/>
</dbReference>
<keyword evidence="5 7" id="KW-0378">Hydrolase</keyword>
<dbReference type="InterPro" id="IPR035680">
    <property type="entry name" value="Clx_II_MBL"/>
</dbReference>
<comment type="caution">
    <text evidence="9">The sequence shown here is derived from an EMBL/GenBank/DDBJ whole genome shotgun (WGS) entry which is preliminary data.</text>
</comment>
<dbReference type="PIRSF" id="PIRSF005457">
    <property type="entry name" value="Glx"/>
    <property type="match status" value="1"/>
</dbReference>
<proteinExistence type="inferred from homology"/>
<reference evidence="9" key="1">
    <citation type="submission" date="2020-03" db="EMBL/GenBank/DDBJ databases">
        <title>Roseovarius gahaiensis sp. nov., isolated from Gahai Saline Lake, China.</title>
        <authorList>
            <person name="Sun X."/>
        </authorList>
    </citation>
    <scope>NUCLEOTIDE SEQUENCE</scope>
    <source>
        <strain evidence="9">GH877</strain>
    </source>
</reference>
<name>A0A967EG75_9RHOB</name>
<feature type="domain" description="Metallo-beta-lactamase" evidence="8">
    <location>
        <begin position="24"/>
        <end position="182"/>
    </location>
</feature>
<keyword evidence="10" id="KW-1185">Reference proteome</keyword>
<dbReference type="AlphaFoldDB" id="A0A967EG75"/>
<protein>
    <recommendedName>
        <fullName evidence="7">Hydroxyacylglutathione hydrolase</fullName>
        <ecNumber evidence="7">3.1.2.6</ecNumber>
    </recommendedName>
    <alternativeName>
        <fullName evidence="7">Glyoxalase II</fullName>
        <shortName evidence="7">Glx II</shortName>
    </alternativeName>
</protein>
<evidence type="ECO:0000256" key="7">
    <source>
        <dbReference type="HAMAP-Rule" id="MF_01374"/>
    </source>
</evidence>
<evidence type="ECO:0000256" key="3">
    <source>
        <dbReference type="ARBA" id="ARBA00006759"/>
    </source>
</evidence>
<evidence type="ECO:0000256" key="2">
    <source>
        <dbReference type="ARBA" id="ARBA00004963"/>
    </source>
</evidence>
<comment type="similarity">
    <text evidence="3 7">Belongs to the metallo-beta-lactamase superfamily. Glyoxalase II family.</text>
</comment>
<keyword evidence="6 7" id="KW-0862">Zinc</keyword>
<feature type="binding site" evidence="7">
    <location>
        <position position="144"/>
    </location>
    <ligand>
        <name>Zn(2+)</name>
        <dbReference type="ChEBI" id="CHEBI:29105"/>
        <label>2</label>
    </ligand>
</feature>
<dbReference type="Pfam" id="PF16123">
    <property type="entry name" value="HAGH_C"/>
    <property type="match status" value="1"/>
</dbReference>
<gene>
    <name evidence="7 9" type="primary">gloB</name>
    <name evidence="9" type="ORF">HAT86_09060</name>
</gene>
<dbReference type="Gene3D" id="3.60.15.10">
    <property type="entry name" value="Ribonuclease Z/Hydroxyacylglutathione hydrolase-like"/>
    <property type="match status" value="1"/>
</dbReference>
<feature type="binding site" evidence="7">
    <location>
        <position position="182"/>
    </location>
    <ligand>
        <name>Zn(2+)</name>
        <dbReference type="ChEBI" id="CHEBI:29105"/>
        <label>2</label>
    </ligand>
</feature>
<dbReference type="InterPro" id="IPR050110">
    <property type="entry name" value="Glyoxalase_II_hydrolase"/>
</dbReference>
<feature type="binding site" evidence="7">
    <location>
        <position position="69"/>
    </location>
    <ligand>
        <name>Zn(2+)</name>
        <dbReference type="ChEBI" id="CHEBI:29105"/>
        <label>1</label>
    </ligand>
</feature>
<sequence>MLPLTGERENTMTLEIEIIPCLSDNYAYLAHDPDTGMTAAVDVPEAAPILAKLEENDWELSHVLITHHHADHVDGLPELLENSFAKVIGAAADAHRLPPLDIAVEDGDTIIIGNATGEVMDVSGHTVGHIAFYFPESAAVFTADSLMALGCGRVFEGTMDQMWTSLSKLAALPPETVVYSGHEYTQANAKFALTIDPDNAALTSRAAAVDAARTKGHPTVPSKLSEELATNPFLRAADPAVQANLDMTGQDPADVFAEIRRRKDNF</sequence>
<dbReference type="GO" id="GO:0004416">
    <property type="term" value="F:hydroxyacylglutathione hydrolase activity"/>
    <property type="evidence" value="ECO:0007669"/>
    <property type="project" value="UniProtKB-UniRule"/>
</dbReference>
<dbReference type="GO" id="GO:0046872">
    <property type="term" value="F:metal ion binding"/>
    <property type="evidence" value="ECO:0007669"/>
    <property type="project" value="UniProtKB-KW"/>
</dbReference>
<dbReference type="EMBL" id="JAAORB010000014">
    <property type="protein sequence ID" value="NHQ74611.1"/>
    <property type="molecule type" value="Genomic_DNA"/>
</dbReference>
<organism evidence="9 10">
    <name type="scientific">Roseovarius gahaiensis</name>
    <dbReference type="NCBI Taxonomy" id="2716691"/>
    <lineage>
        <taxon>Bacteria</taxon>
        <taxon>Pseudomonadati</taxon>
        <taxon>Pseudomonadota</taxon>
        <taxon>Alphaproteobacteria</taxon>
        <taxon>Rhodobacterales</taxon>
        <taxon>Roseobacteraceae</taxon>
        <taxon>Roseovarius</taxon>
    </lineage>
</organism>
<dbReference type="Pfam" id="PF00753">
    <property type="entry name" value="Lactamase_B"/>
    <property type="match status" value="1"/>
</dbReference>
<evidence type="ECO:0000313" key="9">
    <source>
        <dbReference type="EMBL" id="NHQ74611.1"/>
    </source>
</evidence>
<keyword evidence="4 7" id="KW-0479">Metal-binding</keyword>
<accession>A0A967EG75</accession>
<feature type="binding site" evidence="7">
    <location>
        <position position="125"/>
    </location>
    <ligand>
        <name>Zn(2+)</name>
        <dbReference type="ChEBI" id="CHEBI:29105"/>
        <label>1</label>
    </ligand>
</feature>
<comment type="catalytic activity">
    <reaction evidence="1 7">
        <text>an S-(2-hydroxyacyl)glutathione + H2O = a 2-hydroxy carboxylate + glutathione + H(+)</text>
        <dbReference type="Rhea" id="RHEA:21864"/>
        <dbReference type="ChEBI" id="CHEBI:15377"/>
        <dbReference type="ChEBI" id="CHEBI:15378"/>
        <dbReference type="ChEBI" id="CHEBI:57925"/>
        <dbReference type="ChEBI" id="CHEBI:58896"/>
        <dbReference type="ChEBI" id="CHEBI:71261"/>
        <dbReference type="EC" id="3.1.2.6"/>
    </reaction>
</comment>
<evidence type="ECO:0000259" key="8">
    <source>
        <dbReference type="SMART" id="SM00849"/>
    </source>
</evidence>
<feature type="binding site" evidence="7">
    <location>
        <position position="71"/>
    </location>
    <ligand>
        <name>Zn(2+)</name>
        <dbReference type="ChEBI" id="CHEBI:29105"/>
        <label>2</label>
    </ligand>
</feature>
<dbReference type="HAMAP" id="MF_01374">
    <property type="entry name" value="Glyoxalase_2"/>
    <property type="match status" value="1"/>
</dbReference>
<dbReference type="CDD" id="cd07723">
    <property type="entry name" value="hydroxyacylglutathione_hydrolase_MBL-fold"/>
    <property type="match status" value="1"/>
</dbReference>
<dbReference type="NCBIfam" id="TIGR03413">
    <property type="entry name" value="GSH_gloB"/>
    <property type="match status" value="1"/>
</dbReference>